<dbReference type="Proteomes" id="UP001320706">
    <property type="component" value="Unassembled WGS sequence"/>
</dbReference>
<reference evidence="1" key="1">
    <citation type="submission" date="2024-02" db="EMBL/GenBank/DDBJ databases">
        <title>Metagenome Assembled Genome of Zalaria obscura JY119.</title>
        <authorList>
            <person name="Vighnesh L."/>
            <person name="Jagadeeshwari U."/>
            <person name="Venkata Ramana C."/>
            <person name="Sasikala C."/>
        </authorList>
    </citation>
    <scope>NUCLEOTIDE SEQUENCE</scope>
    <source>
        <strain evidence="1">JY119</strain>
    </source>
</reference>
<comment type="caution">
    <text evidence="1">The sequence shown here is derived from an EMBL/GenBank/DDBJ whole genome shotgun (WGS) entry which is preliminary data.</text>
</comment>
<sequence length="347" mass="36756">MKISSKKASMAAALVLFAMAGVPLASAARRNHHENVSNLCLYLKDNGQIYISFVRIYHYGYYSDKYYFGGHHLIDFCLVYHGRYDNDVGLYNRNHHGLDIDIVVPYTAAAPFMQKSSLPEGTVFIAIGAVLAFLGLCVVAWRGLIAWSINRSVKKAAMASMVSDSKSGWLAGGGSSKKGGYYHANEGSSLSLDALTSTGKPLGKDRRGSRPMQPSGAASSLFFSPTAQTTGGPGANNRSSSYLPAGYYASPSAQAAGGAQATTLGVPSHGFSRLSRNIDTTPPMSPHHGASLAAPGSNSHPLYSQASNSSLMVGTGIEDPSLPGTRAPSQYLDDLFENHGHGPGERF</sequence>
<gene>
    <name evidence="1" type="ORF">M8818_001666</name>
</gene>
<keyword evidence="2" id="KW-1185">Reference proteome</keyword>
<organism evidence="1 2">
    <name type="scientific">Zalaria obscura</name>
    <dbReference type="NCBI Taxonomy" id="2024903"/>
    <lineage>
        <taxon>Eukaryota</taxon>
        <taxon>Fungi</taxon>
        <taxon>Dikarya</taxon>
        <taxon>Ascomycota</taxon>
        <taxon>Pezizomycotina</taxon>
        <taxon>Dothideomycetes</taxon>
        <taxon>Dothideomycetidae</taxon>
        <taxon>Dothideales</taxon>
        <taxon>Zalariaceae</taxon>
        <taxon>Zalaria</taxon>
    </lineage>
</organism>
<accession>A0ACC3SJJ6</accession>
<name>A0ACC3SJJ6_9PEZI</name>
<protein>
    <submittedName>
        <fullName evidence="1">Uncharacterized protein</fullName>
    </submittedName>
</protein>
<evidence type="ECO:0000313" key="2">
    <source>
        <dbReference type="Proteomes" id="UP001320706"/>
    </source>
</evidence>
<evidence type="ECO:0000313" key="1">
    <source>
        <dbReference type="EMBL" id="KAK8216703.1"/>
    </source>
</evidence>
<proteinExistence type="predicted"/>
<dbReference type="EMBL" id="JAMKPW020000007">
    <property type="protein sequence ID" value="KAK8216703.1"/>
    <property type="molecule type" value="Genomic_DNA"/>
</dbReference>